<dbReference type="VEuPathDB" id="FungiDB:JI435_410450"/>
<dbReference type="AlphaFoldDB" id="A0A7U2F2M6"/>
<name>A0A7U2F2M6_PHANO</name>
<gene>
    <name evidence="1" type="ORF">JI435_410450</name>
</gene>
<sequence>MLSAWCCTRRLYFMFSLYKQSVCLFYHCSLCDFSHPAFPFPLLLLADVVKFLR</sequence>
<protein>
    <submittedName>
        <fullName evidence="1">Uncharacterized protein</fullName>
    </submittedName>
</protein>
<accession>A0A7U2F2M6</accession>
<proteinExistence type="predicted"/>
<dbReference type="Proteomes" id="UP000663193">
    <property type="component" value="Chromosome 7"/>
</dbReference>
<organism evidence="1 2">
    <name type="scientific">Phaeosphaeria nodorum (strain SN15 / ATCC MYA-4574 / FGSC 10173)</name>
    <name type="common">Glume blotch fungus</name>
    <name type="synonym">Parastagonospora nodorum</name>
    <dbReference type="NCBI Taxonomy" id="321614"/>
    <lineage>
        <taxon>Eukaryota</taxon>
        <taxon>Fungi</taxon>
        <taxon>Dikarya</taxon>
        <taxon>Ascomycota</taxon>
        <taxon>Pezizomycotina</taxon>
        <taxon>Dothideomycetes</taxon>
        <taxon>Pleosporomycetidae</taxon>
        <taxon>Pleosporales</taxon>
        <taxon>Pleosporineae</taxon>
        <taxon>Phaeosphaeriaceae</taxon>
        <taxon>Parastagonospora</taxon>
    </lineage>
</organism>
<evidence type="ECO:0000313" key="1">
    <source>
        <dbReference type="EMBL" id="QRC97341.1"/>
    </source>
</evidence>
<keyword evidence="2" id="KW-1185">Reference proteome</keyword>
<dbReference type="EMBL" id="CP069029">
    <property type="protein sequence ID" value="QRC97341.1"/>
    <property type="molecule type" value="Genomic_DNA"/>
</dbReference>
<evidence type="ECO:0000313" key="2">
    <source>
        <dbReference type="Proteomes" id="UP000663193"/>
    </source>
</evidence>
<reference evidence="2" key="1">
    <citation type="journal article" date="2021" name="BMC Genomics">
        <title>Chromosome-level genome assembly and manually-curated proteome of model necrotroph Parastagonospora nodorum Sn15 reveals a genome-wide trove of candidate effector homologs, and redundancy of virulence-related functions within an accessory chromosome.</title>
        <authorList>
            <person name="Bertazzoni S."/>
            <person name="Jones D.A.B."/>
            <person name="Phan H.T."/>
            <person name="Tan K.-C."/>
            <person name="Hane J.K."/>
        </authorList>
    </citation>
    <scope>NUCLEOTIDE SEQUENCE [LARGE SCALE GENOMIC DNA]</scope>
    <source>
        <strain evidence="2">SN15 / ATCC MYA-4574 / FGSC 10173)</strain>
    </source>
</reference>